<dbReference type="SUPFAM" id="SSF53955">
    <property type="entry name" value="Lysozyme-like"/>
    <property type="match status" value="1"/>
</dbReference>
<dbReference type="CDD" id="cd00442">
    <property type="entry name" value="Lyz-like"/>
    <property type="match status" value="1"/>
</dbReference>
<proteinExistence type="predicted"/>
<reference evidence="4" key="1">
    <citation type="submission" date="2016-05" db="EMBL/GenBank/DDBJ databases">
        <authorList>
            <person name="Baek K."/>
            <person name="Yang S.-J."/>
        </authorList>
    </citation>
    <scope>NUCLEOTIDE SEQUENCE [LARGE SCALE GENOMIC DNA]</scope>
    <source>
        <strain evidence="4">ST58-10</strain>
    </source>
</reference>
<evidence type="ECO:0000259" key="2">
    <source>
        <dbReference type="Pfam" id="PF19489"/>
    </source>
</evidence>
<dbReference type="InterPro" id="IPR045795">
    <property type="entry name" value="SLT_4"/>
</dbReference>
<dbReference type="KEGG" id="mars:A8C75_18330"/>
<evidence type="ECO:0000313" key="4">
    <source>
        <dbReference type="Proteomes" id="UP000078070"/>
    </source>
</evidence>
<protein>
    <recommendedName>
        <fullName evidence="2">Transglycosylase SLT domain-containing protein</fullName>
    </recommendedName>
</protein>
<dbReference type="Gene3D" id="1.10.530.10">
    <property type="match status" value="1"/>
</dbReference>
<dbReference type="InterPro" id="IPR023346">
    <property type="entry name" value="Lysozyme-like_dom_sf"/>
</dbReference>
<dbReference type="AlphaFoldDB" id="A0A1A9F2X3"/>
<dbReference type="OrthoDB" id="9789144at2"/>
<sequence length="204" mass="23359">MPRTSRQLTLCSLIAASLLAGCSSSPPRKPDNLCAIFEEKTDWYAAALDMNKRWGTPVHVPMAIMYQESGFRHDARPPMRWFLGLVPYGRASSAYGYSQAKTSTWSDYQRESNNGWSSRDDFADAIDFVGWYTHKTQSQTGVSKWDARNQYLAYHEGWGGYRSGSYNRKAWLIGVANKVDQRSKRYASQYNQCKDNLSTSGWFW</sequence>
<feature type="domain" description="Transglycosylase SLT" evidence="2">
    <location>
        <begin position="12"/>
        <end position="193"/>
    </location>
</feature>
<dbReference type="Proteomes" id="UP000078070">
    <property type="component" value="Chromosome"/>
</dbReference>
<organism evidence="3 4">
    <name type="scientific">Marinobacterium aestuarii</name>
    <dbReference type="NCBI Taxonomy" id="1821621"/>
    <lineage>
        <taxon>Bacteria</taxon>
        <taxon>Pseudomonadati</taxon>
        <taxon>Pseudomonadota</taxon>
        <taxon>Gammaproteobacteria</taxon>
        <taxon>Oceanospirillales</taxon>
        <taxon>Oceanospirillaceae</taxon>
        <taxon>Marinobacterium</taxon>
    </lineage>
</organism>
<feature type="signal peptide" evidence="1">
    <location>
        <begin position="1"/>
        <end position="20"/>
    </location>
</feature>
<dbReference type="Pfam" id="PF19489">
    <property type="entry name" value="SLT_4"/>
    <property type="match status" value="1"/>
</dbReference>
<keyword evidence="4" id="KW-1185">Reference proteome</keyword>
<dbReference type="PROSITE" id="PS51257">
    <property type="entry name" value="PROKAR_LIPOPROTEIN"/>
    <property type="match status" value="1"/>
</dbReference>
<dbReference type="RefSeq" id="WP_067385674.1">
    <property type="nucleotide sequence ID" value="NZ_CP015839.1"/>
</dbReference>
<evidence type="ECO:0000256" key="1">
    <source>
        <dbReference type="SAM" id="SignalP"/>
    </source>
</evidence>
<evidence type="ECO:0000313" key="3">
    <source>
        <dbReference type="EMBL" id="ANG64238.1"/>
    </source>
</evidence>
<gene>
    <name evidence="3" type="ORF">A8C75_18330</name>
</gene>
<name>A0A1A9F2X3_9GAMM</name>
<feature type="chain" id="PRO_5008386655" description="Transglycosylase SLT domain-containing protein" evidence="1">
    <location>
        <begin position="21"/>
        <end position="204"/>
    </location>
</feature>
<dbReference type="EMBL" id="CP015839">
    <property type="protein sequence ID" value="ANG64238.1"/>
    <property type="molecule type" value="Genomic_DNA"/>
</dbReference>
<reference evidence="3 4" key="2">
    <citation type="journal article" date="2018" name="Int. J. Syst. Evol. Microbiol.">
        <title>Marinobacterium aestuarii sp. nov., a benzene-degrading marine bacterium isolated from estuary sediment.</title>
        <authorList>
            <person name="Bae S.S."/>
            <person name="Jung J."/>
            <person name="Chung D."/>
            <person name="Baek K."/>
        </authorList>
    </citation>
    <scope>NUCLEOTIDE SEQUENCE [LARGE SCALE GENOMIC DNA]</scope>
    <source>
        <strain evidence="3 4">ST58-10</strain>
    </source>
</reference>
<keyword evidence="1" id="KW-0732">Signal</keyword>
<accession>A0A1A9F2X3</accession>